<reference evidence="1" key="1">
    <citation type="submission" date="2020-03" db="EMBL/GenBank/DDBJ databases">
        <title>The deep terrestrial virosphere.</title>
        <authorList>
            <person name="Holmfeldt K."/>
            <person name="Nilsson E."/>
            <person name="Simone D."/>
            <person name="Lopez-Fernandez M."/>
            <person name="Wu X."/>
            <person name="de Brujin I."/>
            <person name="Lundin D."/>
            <person name="Andersson A."/>
            <person name="Bertilsson S."/>
            <person name="Dopson M."/>
        </authorList>
    </citation>
    <scope>NUCLEOTIDE SEQUENCE</scope>
    <source>
        <strain evidence="1">MM171B00216</strain>
    </source>
</reference>
<dbReference type="AlphaFoldDB" id="A0A6H1Z8K3"/>
<dbReference type="EMBL" id="MT143888">
    <property type="protein sequence ID" value="QJA43530.1"/>
    <property type="molecule type" value="Genomic_DNA"/>
</dbReference>
<dbReference type="Pfam" id="PF25209">
    <property type="entry name" value="Phage_capsid_4"/>
    <property type="match status" value="1"/>
</dbReference>
<evidence type="ECO:0000313" key="1">
    <source>
        <dbReference type="EMBL" id="QJA43530.1"/>
    </source>
</evidence>
<sequence length="379" mass="41684">MHMPTMEQIFQETPSAADLGFVSARAFQFDEARIEQAFRLLANTDGMPRHRHRYMMEEAITTTDFPYLFGAIIDRELLARYRTWTADFWPFTRRLRASNFNTHSLHRLDGLSDPLPLVAEKGEYLVGVLGDKRYTYSVKKRGRQIDISWESLINDGMGAFSDISNRMADSAINTDQFQVTSLYSSATGPNVLLYGPPIDGITNVGALALTINNLQTTIEAMAEQPNPVTGLAMGVRAKYLVVPPALEFTARTILTSGLVQWTEVGAGAGIPVPTSNVIPQAGLQLVVNPWLPQVDTSGNVNTTWYLFADGMQGNAIGYGYLSGHETPEICMKSSDKVSVTGAPMSPFSGDFATDNVFYRVRAVVGGTQLDPRFTYSQVG</sequence>
<name>A0A6H1Z8K3_9ZZZZ</name>
<protein>
    <submittedName>
        <fullName evidence="1">Putative capsid protein</fullName>
    </submittedName>
</protein>
<proteinExistence type="predicted"/>
<organism evidence="1">
    <name type="scientific">viral metagenome</name>
    <dbReference type="NCBI Taxonomy" id="1070528"/>
    <lineage>
        <taxon>unclassified sequences</taxon>
        <taxon>metagenomes</taxon>
        <taxon>organismal metagenomes</taxon>
    </lineage>
</organism>
<accession>A0A6H1Z8K3</accession>
<gene>
    <name evidence="1" type="ORF">MM171B00216_0030</name>
</gene>